<dbReference type="RefSeq" id="WP_232049125.1">
    <property type="nucleotide sequence ID" value="NZ_AP019563.1"/>
</dbReference>
<reference evidence="1 2" key="1">
    <citation type="submission" date="2019-04" db="EMBL/GenBank/DDBJ databases">
        <title>Draft genome sequence of Rickettsia asiatica Maytaro1284.</title>
        <authorList>
            <person name="Thu M."/>
            <person name="Qiu Y."/>
            <person name="Nakao R."/>
        </authorList>
    </citation>
    <scope>NUCLEOTIDE SEQUENCE [LARGE SCALE GENOMIC DNA]</scope>
    <source>
        <strain evidence="1 2">Maytaro1284</strain>
    </source>
</reference>
<dbReference type="EMBL" id="AP019563">
    <property type="protein sequence ID" value="BBJ31671.1"/>
    <property type="molecule type" value="Genomic_DNA"/>
</dbReference>
<gene>
    <name evidence="1" type="ORF">RAS_07800</name>
</gene>
<keyword evidence="2" id="KW-1185">Reference proteome</keyword>
<name>A0A510GIX8_9RICK</name>
<protein>
    <submittedName>
        <fullName evidence="1">Uncharacterized protein</fullName>
    </submittedName>
</protein>
<evidence type="ECO:0000313" key="2">
    <source>
        <dbReference type="Proteomes" id="UP000321183"/>
    </source>
</evidence>
<evidence type="ECO:0000313" key="1">
    <source>
        <dbReference type="EMBL" id="BBJ31671.1"/>
    </source>
</evidence>
<dbReference type="AlphaFoldDB" id="A0A510GIX8"/>
<accession>A0A510GIX8</accession>
<proteinExistence type="predicted"/>
<dbReference type="Proteomes" id="UP000321183">
    <property type="component" value="Chromosome"/>
</dbReference>
<organism evidence="1 2">
    <name type="scientific">Rickettsia asiatica</name>
    <dbReference type="NCBI Taxonomy" id="238800"/>
    <lineage>
        <taxon>Bacteria</taxon>
        <taxon>Pseudomonadati</taxon>
        <taxon>Pseudomonadota</taxon>
        <taxon>Alphaproteobacteria</taxon>
        <taxon>Rickettsiales</taxon>
        <taxon>Rickettsiaceae</taxon>
        <taxon>Rickettsieae</taxon>
        <taxon>Rickettsia</taxon>
        <taxon>spotted fever group</taxon>
    </lineage>
</organism>
<dbReference type="KEGG" id="ras:RAS_07800"/>
<sequence length="87" mass="10133">MTNKVNNMIHSKELLNSILRQDFHSFIIKVFNTINPGTEYYPSKHIRIITDYLNAVQSGEINRLIYTAKEFKIYLCECCLACLSTWG</sequence>